<reference evidence="2 3" key="1">
    <citation type="submission" date="2019-04" db="EMBL/GenBank/DDBJ databases">
        <title>High contiguity whole genome sequence and gene annotation resource for two Venturia nashicola isolates.</title>
        <authorList>
            <person name="Prokchorchik M."/>
            <person name="Won K."/>
            <person name="Lee Y."/>
            <person name="Choi E.D."/>
            <person name="Segonzac C."/>
            <person name="Sohn K.H."/>
        </authorList>
    </citation>
    <scope>NUCLEOTIDE SEQUENCE [LARGE SCALE GENOMIC DNA]</scope>
    <source>
        <strain evidence="2 3">PRI2</strain>
    </source>
</reference>
<feature type="compositionally biased region" description="Acidic residues" evidence="1">
    <location>
        <begin position="614"/>
        <end position="633"/>
    </location>
</feature>
<dbReference type="EMBL" id="SNSC02000010">
    <property type="protein sequence ID" value="TID20979.1"/>
    <property type="molecule type" value="Genomic_DNA"/>
</dbReference>
<feature type="region of interest" description="Disordered" evidence="1">
    <location>
        <begin position="344"/>
        <end position="381"/>
    </location>
</feature>
<feature type="region of interest" description="Disordered" evidence="1">
    <location>
        <begin position="273"/>
        <end position="292"/>
    </location>
</feature>
<evidence type="ECO:0000313" key="3">
    <source>
        <dbReference type="Proteomes" id="UP000298493"/>
    </source>
</evidence>
<accession>A0A4Z1P3Q5</accession>
<feature type="compositionally biased region" description="Basic and acidic residues" evidence="1">
    <location>
        <begin position="357"/>
        <end position="374"/>
    </location>
</feature>
<name>A0A4Z1P3Q5_9PEZI</name>
<dbReference type="AlphaFoldDB" id="A0A4Z1P3Q5"/>
<protein>
    <submittedName>
        <fullName evidence="2">Uncharacterized protein</fullName>
    </submittedName>
</protein>
<feature type="region of interest" description="Disordered" evidence="1">
    <location>
        <begin position="111"/>
        <end position="146"/>
    </location>
</feature>
<feature type="region of interest" description="Disordered" evidence="1">
    <location>
        <begin position="594"/>
        <end position="725"/>
    </location>
</feature>
<gene>
    <name evidence="2" type="ORF">E6O75_ATG05744</name>
</gene>
<dbReference type="Proteomes" id="UP000298493">
    <property type="component" value="Unassembled WGS sequence"/>
</dbReference>
<feature type="region of interest" description="Disordered" evidence="1">
    <location>
        <begin position="310"/>
        <end position="331"/>
    </location>
</feature>
<feature type="compositionally biased region" description="Basic and acidic residues" evidence="1">
    <location>
        <begin position="313"/>
        <end position="326"/>
    </location>
</feature>
<feature type="compositionally biased region" description="Polar residues" evidence="1">
    <location>
        <begin position="179"/>
        <end position="195"/>
    </location>
</feature>
<proteinExistence type="predicted"/>
<evidence type="ECO:0000313" key="2">
    <source>
        <dbReference type="EMBL" id="TID20979.1"/>
    </source>
</evidence>
<feature type="region of interest" description="Disordered" evidence="1">
    <location>
        <begin position="160"/>
        <end position="261"/>
    </location>
</feature>
<feature type="compositionally biased region" description="Basic and acidic residues" evidence="1">
    <location>
        <begin position="127"/>
        <end position="138"/>
    </location>
</feature>
<feature type="compositionally biased region" description="Polar residues" evidence="1">
    <location>
        <begin position="115"/>
        <end position="125"/>
    </location>
</feature>
<feature type="region of interest" description="Disordered" evidence="1">
    <location>
        <begin position="404"/>
        <end position="484"/>
    </location>
</feature>
<keyword evidence="3" id="KW-1185">Reference proteome</keyword>
<feature type="compositionally biased region" description="Basic residues" evidence="1">
    <location>
        <begin position="204"/>
        <end position="223"/>
    </location>
</feature>
<evidence type="ECO:0000256" key="1">
    <source>
        <dbReference type="SAM" id="MobiDB-lite"/>
    </source>
</evidence>
<organism evidence="2 3">
    <name type="scientific">Venturia nashicola</name>
    <dbReference type="NCBI Taxonomy" id="86259"/>
    <lineage>
        <taxon>Eukaryota</taxon>
        <taxon>Fungi</taxon>
        <taxon>Dikarya</taxon>
        <taxon>Ascomycota</taxon>
        <taxon>Pezizomycotina</taxon>
        <taxon>Dothideomycetes</taxon>
        <taxon>Pleosporomycetidae</taxon>
        <taxon>Venturiales</taxon>
        <taxon>Venturiaceae</taxon>
        <taxon>Venturia</taxon>
    </lineage>
</organism>
<sequence length="725" mass="79155">MNDTVDEDWPEWDDTFAEHDARVLFPDLYTGSNATRNTGDRNNPVIGIPGTGGIPWSEGNKIIDDAFPDYTPPEPYDFEKEFAEWDQKTLREAHFGGVYDATVTEADRLAGKSANPVSNGTSFNVKSPDRLPPARKDSIGMFNSSGHKKLAPGHHLLISFQASNSQPSGFPPTPGRYPSLSSTGRSQFDPSTQSSTDEEGPVTKNKKFNSKNKNTNRKVKKKAGAGLVELAATSSVSSDEYDEFGSYPPTPGAPSDMDVKKDDDITMDEAEPVQASAGALSIPKGQDEMFGINPDVQMSDEVHVELDATLGAERTKRSDIHAKGSDPGEPVEYVAEDVVMGENSVGATENIESDLAEYDKQTRPGDGEDAESRHPLPPLFYATPRLASRNSPIVEIPAPSVILSAAPTVEVGTSSVKPTQNDLTNKSETINKTGKSSQHASGRNSPTQHNRFHVQAPTTPPGKEKQKQKQVSEASFPTATPSPLKLLQQSVKMGRKSSFSEAQASSEDTFKVKAKSKGRASGKAGIISQDDEDLIDDFVFMSEKEVTAMKTNDLRNHIRAIESLRRWHNGVHKKGMTGQYMIWQRSMQALKDSKAESATKAVAQAAEPSQVGGSEEEGSDRDAEGSTDQEFFEAQESPVSGIVTPGQPLKSPFTDQPRSDGKSPFVAKLNAAKLINESPVRKAGRSRTPQDEPEFYQKYEEEKEQEEMDKKRKRRSISRPASYKV</sequence>
<feature type="compositionally biased region" description="Polar residues" evidence="1">
    <location>
        <begin position="469"/>
        <end position="484"/>
    </location>
</feature>
<feature type="compositionally biased region" description="Polar residues" evidence="1">
    <location>
        <begin position="411"/>
        <end position="449"/>
    </location>
</feature>
<comment type="caution">
    <text evidence="2">The sequence shown here is derived from an EMBL/GenBank/DDBJ whole genome shotgun (WGS) entry which is preliminary data.</text>
</comment>